<dbReference type="InterPro" id="IPR011256">
    <property type="entry name" value="Reg_factor_effector_dom_sf"/>
</dbReference>
<comment type="caution">
    <text evidence="2">The sequence shown here is derived from an EMBL/GenBank/DDBJ whole genome shotgun (WGS) entry which is preliminary data.</text>
</comment>
<dbReference type="Pfam" id="PF14526">
    <property type="entry name" value="Cass2"/>
    <property type="match status" value="1"/>
</dbReference>
<name>A0A3M2LBB1_9NOCA</name>
<dbReference type="RefSeq" id="WP_122185811.1">
    <property type="nucleotide sequence ID" value="NZ_RFFH01000001.1"/>
</dbReference>
<protein>
    <submittedName>
        <fullName evidence="2">AraC family transcriptional regulator</fullName>
    </submittedName>
</protein>
<dbReference type="EMBL" id="RFFH01000001">
    <property type="protein sequence ID" value="RMI34841.1"/>
    <property type="molecule type" value="Genomic_DNA"/>
</dbReference>
<dbReference type="AlphaFoldDB" id="A0A3M2LBB1"/>
<dbReference type="Proteomes" id="UP000279275">
    <property type="component" value="Unassembled WGS sequence"/>
</dbReference>
<organism evidence="2 3">
    <name type="scientific">Nocardia stercoris</name>
    <dbReference type="NCBI Taxonomy" id="2483361"/>
    <lineage>
        <taxon>Bacteria</taxon>
        <taxon>Bacillati</taxon>
        <taxon>Actinomycetota</taxon>
        <taxon>Actinomycetes</taxon>
        <taxon>Mycobacteriales</taxon>
        <taxon>Nocardiaceae</taxon>
        <taxon>Nocardia</taxon>
    </lineage>
</organism>
<evidence type="ECO:0000313" key="2">
    <source>
        <dbReference type="EMBL" id="RMI34841.1"/>
    </source>
</evidence>
<evidence type="ECO:0000259" key="1">
    <source>
        <dbReference type="Pfam" id="PF14526"/>
    </source>
</evidence>
<gene>
    <name evidence="2" type="ORF">EBN03_00170</name>
</gene>
<keyword evidence="3" id="KW-1185">Reference proteome</keyword>
<dbReference type="OrthoDB" id="4545348at2"/>
<dbReference type="Gene3D" id="3.20.80.10">
    <property type="entry name" value="Regulatory factor, effector binding domain"/>
    <property type="match status" value="1"/>
</dbReference>
<evidence type="ECO:0000313" key="3">
    <source>
        <dbReference type="Proteomes" id="UP000279275"/>
    </source>
</evidence>
<sequence>MSYSIVVRNEAVYGGLVVPRVRPSFKVSTGDLVEFLRERLRERDDADPAQPIYSVYVPDPAGNYNVVVGYDYPSPAEVPVGDVLIHVPKAVYARFIPNGDYRDPVEDLWAQVDDAVASADIARAYREEIEIWRSATDVELLIAILI</sequence>
<proteinExistence type="predicted"/>
<feature type="domain" description="Integron-associated effector binding protein" evidence="1">
    <location>
        <begin position="48"/>
        <end position="144"/>
    </location>
</feature>
<reference evidence="2 3" key="1">
    <citation type="submission" date="2018-10" db="EMBL/GenBank/DDBJ databases">
        <title>Isolation from cow dung.</title>
        <authorList>
            <person name="Ling L."/>
        </authorList>
    </citation>
    <scope>NUCLEOTIDE SEQUENCE [LARGE SCALE GENOMIC DNA]</scope>
    <source>
        <strain evidence="2 3">NEAU-LL90</strain>
    </source>
</reference>
<dbReference type="InterPro" id="IPR029441">
    <property type="entry name" value="Cass2"/>
</dbReference>
<accession>A0A3M2LBB1</accession>